<keyword evidence="4" id="KW-1185">Reference proteome</keyword>
<dbReference type="AlphaFoldDB" id="A0A9X2A864"/>
<protein>
    <recommendedName>
        <fullName evidence="2">SPW repeat-containing integral membrane domain-containing protein</fullName>
    </recommendedName>
</protein>
<evidence type="ECO:0000256" key="1">
    <source>
        <dbReference type="SAM" id="Phobius"/>
    </source>
</evidence>
<dbReference type="InterPro" id="IPR005530">
    <property type="entry name" value="SPW"/>
</dbReference>
<reference evidence="3" key="1">
    <citation type="submission" date="2021-12" db="EMBL/GenBank/DDBJ databases">
        <title>Description of Gramella crocea sp. nov., a new bacterium isolated from activated sludge.</title>
        <authorList>
            <person name="Zhang X."/>
        </authorList>
    </citation>
    <scope>NUCLEOTIDE SEQUENCE</scope>
    <source>
        <strain evidence="3">YB25</strain>
    </source>
</reference>
<sequence>MWARLINTALGLWLMIAPGIFQYSSAAADNGHIAGPVIVTFSVVAIWEATRVVRKWNYPVAIWLLAAPWILGYDNTIAIVSDMGVGVLVLIFASVKGKIEKNYGGGWASLWQKNPEHIQKSDQN</sequence>
<accession>A0A9X2A864</accession>
<comment type="caution">
    <text evidence="3">The sequence shown here is derived from an EMBL/GenBank/DDBJ whole genome shotgun (WGS) entry which is preliminary data.</text>
</comment>
<dbReference type="Pfam" id="PF03779">
    <property type="entry name" value="SPW"/>
    <property type="match status" value="1"/>
</dbReference>
<organism evidence="3 4">
    <name type="scientific">Christiangramia crocea</name>
    <dbReference type="NCBI Taxonomy" id="2904124"/>
    <lineage>
        <taxon>Bacteria</taxon>
        <taxon>Pseudomonadati</taxon>
        <taxon>Bacteroidota</taxon>
        <taxon>Flavobacteriia</taxon>
        <taxon>Flavobacteriales</taxon>
        <taxon>Flavobacteriaceae</taxon>
        <taxon>Christiangramia</taxon>
    </lineage>
</organism>
<feature type="transmembrane region" description="Helical" evidence="1">
    <location>
        <begin position="77"/>
        <end position="95"/>
    </location>
</feature>
<gene>
    <name evidence="3" type="ORF">LU635_13215</name>
</gene>
<dbReference type="RefSeq" id="WP_240099966.1">
    <property type="nucleotide sequence ID" value="NZ_JAJSON010000025.1"/>
</dbReference>
<evidence type="ECO:0000313" key="4">
    <source>
        <dbReference type="Proteomes" id="UP001139344"/>
    </source>
</evidence>
<evidence type="ECO:0000313" key="3">
    <source>
        <dbReference type="EMBL" id="MCG9972601.1"/>
    </source>
</evidence>
<name>A0A9X2A864_9FLAO</name>
<feature type="domain" description="SPW repeat-containing integral membrane" evidence="2">
    <location>
        <begin position="2"/>
        <end position="93"/>
    </location>
</feature>
<keyword evidence="1" id="KW-0812">Transmembrane</keyword>
<evidence type="ECO:0000259" key="2">
    <source>
        <dbReference type="Pfam" id="PF03779"/>
    </source>
</evidence>
<feature type="transmembrane region" description="Helical" evidence="1">
    <location>
        <begin position="56"/>
        <end position="71"/>
    </location>
</feature>
<keyword evidence="1" id="KW-0472">Membrane</keyword>
<feature type="transmembrane region" description="Helical" evidence="1">
    <location>
        <begin position="32"/>
        <end position="49"/>
    </location>
</feature>
<proteinExistence type="predicted"/>
<dbReference type="EMBL" id="JAJSON010000025">
    <property type="protein sequence ID" value="MCG9972601.1"/>
    <property type="molecule type" value="Genomic_DNA"/>
</dbReference>
<keyword evidence="1" id="KW-1133">Transmembrane helix</keyword>
<dbReference type="Proteomes" id="UP001139344">
    <property type="component" value="Unassembled WGS sequence"/>
</dbReference>